<feature type="compositionally biased region" description="Polar residues" evidence="1">
    <location>
        <begin position="73"/>
        <end position="82"/>
    </location>
</feature>
<organism evidence="2 3">
    <name type="scientific">Echinococcus multilocularis</name>
    <name type="common">Fox tapeworm</name>
    <dbReference type="NCBI Taxonomy" id="6211"/>
    <lineage>
        <taxon>Eukaryota</taxon>
        <taxon>Metazoa</taxon>
        <taxon>Spiralia</taxon>
        <taxon>Lophotrochozoa</taxon>
        <taxon>Platyhelminthes</taxon>
        <taxon>Cestoda</taxon>
        <taxon>Eucestoda</taxon>
        <taxon>Cyclophyllidea</taxon>
        <taxon>Taeniidae</taxon>
        <taxon>Echinococcus</taxon>
    </lineage>
</organism>
<evidence type="ECO:0000256" key="1">
    <source>
        <dbReference type="SAM" id="MobiDB-lite"/>
    </source>
</evidence>
<reference evidence="2" key="2">
    <citation type="submission" date="2015-11" db="EMBL/GenBank/DDBJ databases">
        <authorList>
            <person name="Zhang Y."/>
            <person name="Guo Z."/>
        </authorList>
    </citation>
    <scope>NUCLEOTIDE SEQUENCE</scope>
</reference>
<protein>
    <submittedName>
        <fullName evidence="2">Uncharacterized protein</fullName>
    </submittedName>
</protein>
<dbReference type="OrthoDB" id="6248239at2759"/>
<dbReference type="EMBL" id="LN902845">
    <property type="protein sequence ID" value="CDS43749.1"/>
    <property type="molecule type" value="Genomic_DNA"/>
</dbReference>
<gene>
    <name evidence="2" type="ORF">EmuJ_001155000</name>
</gene>
<evidence type="ECO:0000313" key="2">
    <source>
        <dbReference type="EMBL" id="CDS43749.1"/>
    </source>
</evidence>
<evidence type="ECO:0000313" key="3">
    <source>
        <dbReference type="Proteomes" id="UP000017246"/>
    </source>
</evidence>
<proteinExistence type="predicted"/>
<keyword evidence="3" id="KW-1185">Reference proteome</keyword>
<dbReference type="AlphaFoldDB" id="A0A068YNZ4"/>
<sequence length="215" mass="24955">MGEIIGKCAKKTNKAGSLEKRTKRHEIRISPPDADTGEVTLRSKEKGNMPKKSKPKAKVKDEEYDSDFHEGSFRSNPTPSLLSSEVMTPCEVRPKRTYRHPPSPGLRILKEGPEETERRWYTKIVCLDARVHCWLWVDEAKTEVFLNSGDRRLIAIARRCDCLIELSSDQRYHVHRGLQRRIDIYARNDRCLTKCLNLLEETFCNFCLRKLTFSC</sequence>
<dbReference type="Proteomes" id="UP000017246">
    <property type="component" value="Unassembled WGS sequence"/>
</dbReference>
<accession>A0A068YNZ4</accession>
<feature type="region of interest" description="Disordered" evidence="1">
    <location>
        <begin position="1"/>
        <end position="82"/>
    </location>
</feature>
<name>A0A068YNZ4_ECHMU</name>
<feature type="compositionally biased region" description="Basic and acidic residues" evidence="1">
    <location>
        <begin position="58"/>
        <end position="72"/>
    </location>
</feature>
<reference evidence="2" key="1">
    <citation type="journal article" date="2013" name="Nature">
        <title>The genomes of four tapeworm species reveal adaptations to parasitism.</title>
        <authorList>
            <person name="Tsai I.J."/>
            <person name="Zarowiecki M."/>
            <person name="Holroyd N."/>
            <person name="Garciarrubio A."/>
            <person name="Sanchez-Flores A."/>
            <person name="Brooks K.L."/>
            <person name="Tracey A."/>
            <person name="Bobes R.J."/>
            <person name="Fragoso G."/>
            <person name="Sciutto E."/>
            <person name="Aslett M."/>
            <person name="Beasley H."/>
            <person name="Bennett H.M."/>
            <person name="Cai J."/>
            <person name="Camicia F."/>
            <person name="Clark R."/>
            <person name="Cucher M."/>
            <person name="De Silva N."/>
            <person name="Day T.A."/>
            <person name="Deplazes P."/>
            <person name="Estrada K."/>
            <person name="Fernandez C."/>
            <person name="Holland P.W."/>
            <person name="Hou J."/>
            <person name="Hu S."/>
            <person name="Huckvale T."/>
            <person name="Hung S.S."/>
            <person name="Kamenetzky L."/>
            <person name="Keane J.A."/>
            <person name="Kiss F."/>
            <person name="Koziol U."/>
            <person name="Lambert O."/>
            <person name="Liu K."/>
            <person name="Luo X."/>
            <person name="Luo Y."/>
            <person name="Macchiaroli N."/>
            <person name="Nichol S."/>
            <person name="Paps J."/>
            <person name="Parkinson J."/>
            <person name="Pouchkina-Stantcheva N."/>
            <person name="Riddiford N."/>
            <person name="Rosenzvit M."/>
            <person name="Salinas G."/>
            <person name="Wasmuth J.D."/>
            <person name="Zamanian M."/>
            <person name="Zheng Y."/>
            <person name="Cai X."/>
            <person name="Soberon X."/>
            <person name="Olson P.D."/>
            <person name="Laclette J.P."/>
            <person name="Brehm K."/>
            <person name="Berriman M."/>
            <person name="Garciarrubio A."/>
            <person name="Bobes R.J."/>
            <person name="Fragoso G."/>
            <person name="Sanchez-Flores A."/>
            <person name="Estrada K."/>
            <person name="Cevallos M.A."/>
            <person name="Morett E."/>
            <person name="Gonzalez V."/>
            <person name="Portillo T."/>
            <person name="Ochoa-Leyva A."/>
            <person name="Jose M.V."/>
            <person name="Sciutto E."/>
            <person name="Landa A."/>
            <person name="Jimenez L."/>
            <person name="Valdes V."/>
            <person name="Carrero J.C."/>
            <person name="Larralde C."/>
            <person name="Morales-Montor J."/>
            <person name="Limon-Lason J."/>
            <person name="Soberon X."/>
            <person name="Laclette J.P."/>
        </authorList>
    </citation>
    <scope>NUCLEOTIDE SEQUENCE [LARGE SCALE GENOMIC DNA]</scope>
</reference>